<dbReference type="AlphaFoldDB" id="A0A542ZXW8"/>
<accession>A0A542ZXW8</accession>
<evidence type="ECO:0000259" key="1">
    <source>
        <dbReference type="Pfam" id="PF12728"/>
    </source>
</evidence>
<dbReference type="EMBL" id="VFOU01000006">
    <property type="protein sequence ID" value="TQL65201.1"/>
    <property type="molecule type" value="Genomic_DNA"/>
</dbReference>
<sequence length="61" mass="6929">MVALATLLTPQEVAAQLNISVRALHAMRRNGQGPEWLQLNKRTVRYVSDDVVQWIKSKQQA</sequence>
<feature type="domain" description="Helix-turn-helix" evidence="1">
    <location>
        <begin position="7"/>
        <end position="58"/>
    </location>
</feature>
<organism evidence="2 3">
    <name type="scientific">Enteractinococcus coprophilus</name>
    <dbReference type="NCBI Taxonomy" id="1027633"/>
    <lineage>
        <taxon>Bacteria</taxon>
        <taxon>Bacillati</taxon>
        <taxon>Actinomycetota</taxon>
        <taxon>Actinomycetes</taxon>
        <taxon>Micrococcales</taxon>
        <taxon>Micrococcaceae</taxon>
    </lineage>
</organism>
<dbReference type="InterPro" id="IPR009061">
    <property type="entry name" value="DNA-bd_dom_put_sf"/>
</dbReference>
<keyword evidence="3" id="KW-1185">Reference proteome</keyword>
<dbReference type="Proteomes" id="UP000319746">
    <property type="component" value="Unassembled WGS sequence"/>
</dbReference>
<dbReference type="SUPFAM" id="SSF46955">
    <property type="entry name" value="Putative DNA-binding domain"/>
    <property type="match status" value="1"/>
</dbReference>
<dbReference type="Pfam" id="PF12728">
    <property type="entry name" value="HTH_17"/>
    <property type="match status" value="1"/>
</dbReference>
<dbReference type="InterPro" id="IPR041657">
    <property type="entry name" value="HTH_17"/>
</dbReference>
<evidence type="ECO:0000313" key="2">
    <source>
        <dbReference type="EMBL" id="TQL65201.1"/>
    </source>
</evidence>
<gene>
    <name evidence="2" type="ORF">FB556_2718</name>
</gene>
<evidence type="ECO:0000313" key="3">
    <source>
        <dbReference type="Proteomes" id="UP000319746"/>
    </source>
</evidence>
<proteinExistence type="predicted"/>
<dbReference type="OrthoDB" id="3267842at2"/>
<comment type="caution">
    <text evidence="2">The sequence shown here is derived from an EMBL/GenBank/DDBJ whole genome shotgun (WGS) entry which is preliminary data.</text>
</comment>
<protein>
    <submittedName>
        <fullName evidence="2">Helix-turn-helix protein</fullName>
    </submittedName>
</protein>
<dbReference type="RefSeq" id="WP_141868557.1">
    <property type="nucleotide sequence ID" value="NZ_BAABAN010000003.1"/>
</dbReference>
<name>A0A542ZXW8_9MICC</name>
<reference evidence="2 3" key="1">
    <citation type="submission" date="2019-06" db="EMBL/GenBank/DDBJ databases">
        <title>Sequencing the genomes of 1000 actinobacteria strains.</title>
        <authorList>
            <person name="Klenk H.-P."/>
        </authorList>
    </citation>
    <scope>NUCLEOTIDE SEQUENCE [LARGE SCALE GENOMIC DNA]</scope>
    <source>
        <strain evidence="2 3">DSM 24083</strain>
    </source>
</reference>